<dbReference type="InterPro" id="IPR001888">
    <property type="entry name" value="Transposase_1"/>
</dbReference>
<dbReference type="EMBL" id="NEVH01027063">
    <property type="protein sequence ID" value="PNF13955.1"/>
    <property type="molecule type" value="Genomic_DNA"/>
</dbReference>
<evidence type="ECO:0000313" key="2">
    <source>
        <dbReference type="Proteomes" id="UP000235965"/>
    </source>
</evidence>
<organism evidence="1 2">
    <name type="scientific">Cryptotermes secundus</name>
    <dbReference type="NCBI Taxonomy" id="105785"/>
    <lineage>
        <taxon>Eukaryota</taxon>
        <taxon>Metazoa</taxon>
        <taxon>Ecdysozoa</taxon>
        <taxon>Arthropoda</taxon>
        <taxon>Hexapoda</taxon>
        <taxon>Insecta</taxon>
        <taxon>Pterygota</taxon>
        <taxon>Neoptera</taxon>
        <taxon>Polyneoptera</taxon>
        <taxon>Dictyoptera</taxon>
        <taxon>Blattodea</taxon>
        <taxon>Blattoidea</taxon>
        <taxon>Termitoidae</taxon>
        <taxon>Kalotermitidae</taxon>
        <taxon>Cryptotermitinae</taxon>
        <taxon>Cryptotermes</taxon>
    </lineage>
</organism>
<keyword evidence="2" id="KW-1185">Reference proteome</keyword>
<accession>A0A2J7PCA4</accession>
<dbReference type="InterPro" id="IPR052709">
    <property type="entry name" value="Transposase-MT_Hybrid"/>
</dbReference>
<dbReference type="InParanoid" id="A0A2J7PCA4"/>
<dbReference type="AlphaFoldDB" id="A0A2J7PCA4"/>
<reference evidence="1 2" key="1">
    <citation type="submission" date="2017-12" db="EMBL/GenBank/DDBJ databases">
        <title>Hemimetabolous genomes reveal molecular basis of termite eusociality.</title>
        <authorList>
            <person name="Harrison M.C."/>
            <person name="Jongepier E."/>
            <person name="Robertson H.M."/>
            <person name="Arning N."/>
            <person name="Bitard-Feildel T."/>
            <person name="Chao H."/>
            <person name="Childers C.P."/>
            <person name="Dinh H."/>
            <person name="Doddapaneni H."/>
            <person name="Dugan S."/>
            <person name="Gowin J."/>
            <person name="Greiner C."/>
            <person name="Han Y."/>
            <person name="Hu H."/>
            <person name="Hughes D.S.T."/>
            <person name="Huylmans A.-K."/>
            <person name="Kemena C."/>
            <person name="Kremer L.P.M."/>
            <person name="Lee S.L."/>
            <person name="Lopez-Ezquerra A."/>
            <person name="Mallet L."/>
            <person name="Monroy-Kuhn J.M."/>
            <person name="Moser A."/>
            <person name="Murali S.C."/>
            <person name="Muzny D.M."/>
            <person name="Otani S."/>
            <person name="Piulachs M.-D."/>
            <person name="Poelchau M."/>
            <person name="Qu J."/>
            <person name="Schaub F."/>
            <person name="Wada-Katsumata A."/>
            <person name="Worley K.C."/>
            <person name="Xie Q."/>
            <person name="Ylla G."/>
            <person name="Poulsen M."/>
            <person name="Gibbs R.A."/>
            <person name="Schal C."/>
            <person name="Richards S."/>
            <person name="Belles X."/>
            <person name="Korb J."/>
            <person name="Bornberg-Bauer E."/>
        </authorList>
    </citation>
    <scope>NUCLEOTIDE SEQUENCE [LARGE SCALE GENOMIC DNA]</scope>
    <source>
        <tissue evidence="1">Whole body</tissue>
    </source>
</reference>
<proteinExistence type="predicted"/>
<comment type="caution">
    <text evidence="1">The sequence shown here is derived from an EMBL/GenBank/DDBJ whole genome shotgun (WGS) entry which is preliminary data.</text>
</comment>
<name>A0A2J7PCA4_9NEOP</name>
<dbReference type="InterPro" id="IPR036397">
    <property type="entry name" value="RNaseH_sf"/>
</dbReference>
<evidence type="ECO:0000313" key="1">
    <source>
        <dbReference type="EMBL" id="PNF13955.1"/>
    </source>
</evidence>
<dbReference type="PANTHER" id="PTHR46060">
    <property type="entry name" value="MARINER MOS1 TRANSPOSASE-LIKE PROTEIN"/>
    <property type="match status" value="1"/>
</dbReference>
<gene>
    <name evidence="1" type="ORF">B7P43_G08670</name>
</gene>
<evidence type="ECO:0008006" key="3">
    <source>
        <dbReference type="Google" id="ProtNLM"/>
    </source>
</evidence>
<dbReference type="STRING" id="105785.A0A2J7PCA4"/>
<sequence length="243" mass="27989">MFTKQEQRSWIKSEVARGCSAQNSYQGLREARGDAALSYRTVVQGVKLFREGRDAVQDDPMLTLTQFSVFLLCRMSIVDGLRVTMAKLCSCTGLVGPVPEGRRRLIGRIITLDETWAQSYEPHLKQQSNKWKHPGSPRPKKVCPTQSNVKAMFIVTYDTDGVILHHTVPQRQTVNSAYYCKFLHNYLRPVLRRKRRHLLATNPIILHDNARAHTADAVKDLLRRWQWEILQHPPYSPDESVRL</sequence>
<protein>
    <recommendedName>
        <fullName evidence="3">Mariner Mos1 transposase</fullName>
    </recommendedName>
</protein>
<dbReference type="GO" id="GO:0003676">
    <property type="term" value="F:nucleic acid binding"/>
    <property type="evidence" value="ECO:0007669"/>
    <property type="project" value="InterPro"/>
</dbReference>
<dbReference type="PANTHER" id="PTHR46060:SF1">
    <property type="entry name" value="MARINER MOS1 TRANSPOSASE-LIKE PROTEIN"/>
    <property type="match status" value="1"/>
</dbReference>
<dbReference type="Proteomes" id="UP000235965">
    <property type="component" value="Unassembled WGS sequence"/>
</dbReference>
<dbReference type="Pfam" id="PF01359">
    <property type="entry name" value="Transposase_1"/>
    <property type="match status" value="1"/>
</dbReference>
<dbReference type="Gene3D" id="3.30.420.10">
    <property type="entry name" value="Ribonuclease H-like superfamily/Ribonuclease H"/>
    <property type="match status" value="1"/>
</dbReference>